<evidence type="ECO:0000313" key="1">
    <source>
        <dbReference type="EMBL" id="OBA24851.1"/>
    </source>
</evidence>
<reference evidence="2" key="1">
    <citation type="journal article" date="2016" name="Proc. Natl. Acad. Sci. U.S.A.">
        <title>Comparative genomics of biotechnologically important yeasts.</title>
        <authorList>
            <person name="Riley R."/>
            <person name="Haridas S."/>
            <person name="Wolfe K.H."/>
            <person name="Lopes M.R."/>
            <person name="Hittinger C.T."/>
            <person name="Goeker M."/>
            <person name="Salamov A.A."/>
            <person name="Wisecaver J.H."/>
            <person name="Long T.M."/>
            <person name="Calvey C.H."/>
            <person name="Aerts A.L."/>
            <person name="Barry K.W."/>
            <person name="Choi C."/>
            <person name="Clum A."/>
            <person name="Coughlan A.Y."/>
            <person name="Deshpande S."/>
            <person name="Douglass A.P."/>
            <person name="Hanson S.J."/>
            <person name="Klenk H.-P."/>
            <person name="LaButti K.M."/>
            <person name="Lapidus A."/>
            <person name="Lindquist E.A."/>
            <person name="Lipzen A.M."/>
            <person name="Meier-Kolthoff J.P."/>
            <person name="Ohm R.A."/>
            <person name="Otillar R.P."/>
            <person name="Pangilinan J.L."/>
            <person name="Peng Y."/>
            <person name="Rokas A."/>
            <person name="Rosa C.A."/>
            <person name="Scheuner C."/>
            <person name="Sibirny A.A."/>
            <person name="Slot J.C."/>
            <person name="Stielow J.B."/>
            <person name="Sun H."/>
            <person name="Kurtzman C.P."/>
            <person name="Blackwell M."/>
            <person name="Grigoriev I.V."/>
            <person name="Jeffries T.W."/>
        </authorList>
    </citation>
    <scope>NUCLEOTIDE SEQUENCE [LARGE SCALE GENOMIC DNA]</scope>
    <source>
        <strain evidence="2">NRRL Y-1626</strain>
    </source>
</reference>
<keyword evidence="2" id="KW-1185">Reference proteome</keyword>
<sequence length="191" mass="22564">MLKRTLTLKNKSLKFGKYALNNKVNYNFEKYDALEDLDDNTFSIVDSSNTERLADFENKVNQLSASLLLNINDSKKISQDDLNKYWKDLIVEYENSCNFYDSQCDFMDLIVLRQYLNLGLRTNIFELKYSDMLSKFIHLVTIVKAGTNRDFAIELNDLKLRHNKEVLQTINEKVELRLIAIFKEFLKFLEF</sequence>
<organism evidence="1 2">
    <name type="scientific">Hanseniaspora valbyensis NRRL Y-1626</name>
    <dbReference type="NCBI Taxonomy" id="766949"/>
    <lineage>
        <taxon>Eukaryota</taxon>
        <taxon>Fungi</taxon>
        <taxon>Dikarya</taxon>
        <taxon>Ascomycota</taxon>
        <taxon>Saccharomycotina</taxon>
        <taxon>Saccharomycetes</taxon>
        <taxon>Saccharomycodales</taxon>
        <taxon>Saccharomycodaceae</taxon>
        <taxon>Hanseniaspora</taxon>
    </lineage>
</organism>
<feature type="non-terminal residue" evidence="1">
    <location>
        <position position="191"/>
    </location>
</feature>
<accession>A0A1B7T7Z3</accession>
<dbReference type="AlphaFoldDB" id="A0A1B7T7Z3"/>
<proteinExistence type="predicted"/>
<name>A0A1B7T7Z3_9ASCO</name>
<protein>
    <submittedName>
        <fullName evidence="1">Uncharacterized protein</fullName>
    </submittedName>
</protein>
<comment type="caution">
    <text evidence="1">The sequence shown here is derived from an EMBL/GenBank/DDBJ whole genome shotgun (WGS) entry which is preliminary data.</text>
</comment>
<evidence type="ECO:0000313" key="2">
    <source>
        <dbReference type="Proteomes" id="UP000092321"/>
    </source>
</evidence>
<dbReference type="Proteomes" id="UP000092321">
    <property type="component" value="Unassembled WGS sequence"/>
</dbReference>
<gene>
    <name evidence="1" type="ORF">HANVADRAFT_4334</name>
</gene>
<dbReference type="EMBL" id="LXPE01000382">
    <property type="protein sequence ID" value="OBA24851.1"/>
    <property type="molecule type" value="Genomic_DNA"/>
</dbReference>
<dbReference type="OrthoDB" id="3970790at2759"/>